<dbReference type="InParanoid" id="C3YNB5"/>
<accession>C3YNB5</accession>
<protein>
    <submittedName>
        <fullName evidence="2">Uncharacterized protein</fullName>
    </submittedName>
</protein>
<sequence>MSRRPHEPSGDTPHPSPKKPYWIGPRSSTWRNDESAALVEYPALHHAILEGNDWPTTHDKNFWTECAKFVANKTERSERSHSACRSQANRLRKAHSTLHQAEEHFGIRYADIGQKENNPPVPTASNSPAASLAYIQSQFPKLTPTQQWDCLENLYRQKLETTRPSLSSFVPPNFIKLSVAAMDRLNTNKRENTLYHLAKALGTAREDGSPRMPVDRMPFPLIEYNAKFFCVDHPDLLRCSSEYTTYMETMYALFGNKWANMHCGPMWRGGTEEQEEEDGETQKAEKKNLLELAGCKQVDLLAEAMKELGVEVLTGEDQLSASVDNHLPAEARMESGDSLALGVEPLPVEDQLSASVGDHLPAEARMESGDSLALGVEPIPVEDQLSAEASTSSMPWLDQENWEQDLHPPCPALTSTPAKSTSTPRTYSFLFSSASRADRSELQAGLPAEELQMIHNIRPVEQQRKARGRLKTMDAKVNVAGLSARTLRGKIAKAPFDADASIQGLRESMKHEWSGDTDLGDGNLQQAQEKYKEKQAFVRNLGTVERKSQLSSDLTSLHAMLEEHKDFLEAGLKNSQALYNKKQRENASEETMFTLGWEIDGYRSLKRVNQELLSSMEEMQLTLTRGQFPVGIEKLRQQLQWYVKGVFTKKREAASHLLIFMISDDQRSVKPYAIPVRVLPCRVVKDAKMRALKDDLKITMENIGMTVVGFVTDGEWNSLRTMGGSRPVSIIQLMMDAKAEARSLTAATIRRYLTLRDNADNPLLVVGHEAVPLEDVVWLANFMTEHNIDFERAIHILRRKHYPVMHDPLPWTPGRERESTSDCLKSIMATYIFRKRIVDLQTTGVDFSKNLYVPEVSDGDEPHLDREDHGHVLKRLTACVRSGNVPGIDMRRWVEALQSPNTMLTYTALTGKRKQSVSDCERMFSAGVIRFFKEKGYKKEARFAEIVLNWHKATDGRGLNQKSRREYNMAMLKFLLEDWMPYFNREPDYAKLDVNRPIKGIQGLTREVVVAIVCNIESQEKRREMITDRGLPPEHPRAGTSDDVEAYISTLHGMLGPIFDHKTYRENQRKICHEFGKRLDGDLPYWYNTGVNERFQSFDQPSGRPERLDRLRESRFADPGVDNPCRVQMPRRGARTVRAQFHNLQEELPPPPQLQA</sequence>
<name>C3YNB5_BRAFL</name>
<dbReference type="EMBL" id="GG666533">
    <property type="protein sequence ID" value="EEN58221.1"/>
    <property type="molecule type" value="Genomic_DNA"/>
</dbReference>
<evidence type="ECO:0000256" key="1">
    <source>
        <dbReference type="SAM" id="MobiDB-lite"/>
    </source>
</evidence>
<reference evidence="2" key="1">
    <citation type="journal article" date="2008" name="Nature">
        <title>The amphioxus genome and the evolution of the chordate karyotype.</title>
        <authorList>
            <consortium name="US DOE Joint Genome Institute (JGI-PGF)"/>
            <person name="Putnam N.H."/>
            <person name="Butts T."/>
            <person name="Ferrier D.E.K."/>
            <person name="Furlong R.F."/>
            <person name="Hellsten U."/>
            <person name="Kawashima T."/>
            <person name="Robinson-Rechavi M."/>
            <person name="Shoguchi E."/>
            <person name="Terry A."/>
            <person name="Yu J.-K."/>
            <person name="Benito-Gutierrez E.L."/>
            <person name="Dubchak I."/>
            <person name="Garcia-Fernandez J."/>
            <person name="Gibson-Brown J.J."/>
            <person name="Grigoriev I.V."/>
            <person name="Horton A.C."/>
            <person name="de Jong P.J."/>
            <person name="Jurka J."/>
            <person name="Kapitonov V.V."/>
            <person name="Kohara Y."/>
            <person name="Kuroki Y."/>
            <person name="Lindquist E."/>
            <person name="Lucas S."/>
            <person name="Osoegawa K."/>
            <person name="Pennacchio L.A."/>
            <person name="Salamov A.A."/>
            <person name="Satou Y."/>
            <person name="Sauka-Spengler T."/>
            <person name="Schmutz J."/>
            <person name="Shin-I T."/>
            <person name="Toyoda A."/>
            <person name="Bronner-Fraser M."/>
            <person name="Fujiyama A."/>
            <person name="Holland L.Z."/>
            <person name="Holland P.W.H."/>
            <person name="Satoh N."/>
            <person name="Rokhsar D.S."/>
        </authorList>
    </citation>
    <scope>NUCLEOTIDE SEQUENCE [LARGE SCALE GENOMIC DNA]</scope>
    <source>
        <strain evidence="2">S238N-H82</strain>
        <tissue evidence="2">Testes</tissue>
    </source>
</reference>
<feature type="region of interest" description="Disordered" evidence="1">
    <location>
        <begin position="1"/>
        <end position="22"/>
    </location>
</feature>
<dbReference type="eggNOG" id="ENOG502T0QJ">
    <property type="taxonomic scope" value="Eukaryota"/>
</dbReference>
<dbReference type="AlphaFoldDB" id="C3YNB5"/>
<organism>
    <name type="scientific">Branchiostoma floridae</name>
    <name type="common">Florida lancelet</name>
    <name type="synonym">Amphioxus</name>
    <dbReference type="NCBI Taxonomy" id="7739"/>
    <lineage>
        <taxon>Eukaryota</taxon>
        <taxon>Metazoa</taxon>
        <taxon>Chordata</taxon>
        <taxon>Cephalochordata</taxon>
        <taxon>Leptocardii</taxon>
        <taxon>Amphioxiformes</taxon>
        <taxon>Branchiostomatidae</taxon>
        <taxon>Branchiostoma</taxon>
    </lineage>
</organism>
<evidence type="ECO:0000313" key="2">
    <source>
        <dbReference type="EMBL" id="EEN58221.1"/>
    </source>
</evidence>
<proteinExistence type="predicted"/>
<gene>
    <name evidence="2" type="ORF">BRAFLDRAFT_76898</name>
</gene>